<sequence>MSAHRDISASANLSQDTQVSKGLAASRWAPDAIDGQKTTTQQLVNVKVPADKAPKTMANSLANSRWADVDINDQKTTTQLVNNVKVPTDKASKPTTNGLVNSRWAANTAEPRPIRNRGRGAAKVQQKKYRDSVLNQPTQDPHDHETLPSISKTSATTRCIIGPLSEEEKTVKMENPFFDPEKHKGLSSSRWAH</sequence>
<name>A0ABR4FF60_9PEZI</name>
<evidence type="ECO:0000313" key="3">
    <source>
        <dbReference type="Proteomes" id="UP001600888"/>
    </source>
</evidence>
<feature type="region of interest" description="Disordered" evidence="1">
    <location>
        <begin position="174"/>
        <end position="193"/>
    </location>
</feature>
<dbReference type="Proteomes" id="UP001600888">
    <property type="component" value="Unassembled WGS sequence"/>
</dbReference>
<comment type="caution">
    <text evidence="2">The sequence shown here is derived from an EMBL/GenBank/DDBJ whole genome shotgun (WGS) entry which is preliminary data.</text>
</comment>
<feature type="region of interest" description="Disordered" evidence="1">
    <location>
        <begin position="110"/>
        <end position="149"/>
    </location>
</feature>
<dbReference type="EMBL" id="JBAWTH010000001">
    <property type="protein sequence ID" value="KAL2293331.1"/>
    <property type="molecule type" value="Genomic_DNA"/>
</dbReference>
<accession>A0ABR4FF60</accession>
<reference evidence="2 3" key="1">
    <citation type="submission" date="2024-03" db="EMBL/GenBank/DDBJ databases">
        <title>A high-quality draft genome sequence of Diaporthe vaccinii, a causative agent of upright dieback and viscid rot disease in cranberry plants.</title>
        <authorList>
            <person name="Sarrasin M."/>
            <person name="Lang B.F."/>
            <person name="Burger G."/>
        </authorList>
    </citation>
    <scope>NUCLEOTIDE SEQUENCE [LARGE SCALE GENOMIC DNA]</scope>
    <source>
        <strain evidence="2 3">IS7</strain>
    </source>
</reference>
<organism evidence="2 3">
    <name type="scientific">Diaporthe vaccinii</name>
    <dbReference type="NCBI Taxonomy" id="105482"/>
    <lineage>
        <taxon>Eukaryota</taxon>
        <taxon>Fungi</taxon>
        <taxon>Dikarya</taxon>
        <taxon>Ascomycota</taxon>
        <taxon>Pezizomycotina</taxon>
        <taxon>Sordariomycetes</taxon>
        <taxon>Sordariomycetidae</taxon>
        <taxon>Diaporthales</taxon>
        <taxon>Diaporthaceae</taxon>
        <taxon>Diaporthe</taxon>
        <taxon>Diaporthe eres species complex</taxon>
    </lineage>
</organism>
<gene>
    <name evidence="2" type="ORF">FJTKL_05260</name>
</gene>
<proteinExistence type="predicted"/>
<evidence type="ECO:0000313" key="2">
    <source>
        <dbReference type="EMBL" id="KAL2293331.1"/>
    </source>
</evidence>
<keyword evidence="3" id="KW-1185">Reference proteome</keyword>
<evidence type="ECO:0000256" key="1">
    <source>
        <dbReference type="SAM" id="MobiDB-lite"/>
    </source>
</evidence>
<protein>
    <submittedName>
        <fullName evidence="2">Uncharacterized protein</fullName>
    </submittedName>
</protein>